<dbReference type="AlphaFoldDB" id="X1RAT5"/>
<evidence type="ECO:0000256" key="1">
    <source>
        <dbReference type="SAM" id="Coils"/>
    </source>
</evidence>
<gene>
    <name evidence="2" type="ORF">S12H4_18640</name>
</gene>
<organism evidence="2">
    <name type="scientific">marine sediment metagenome</name>
    <dbReference type="NCBI Taxonomy" id="412755"/>
    <lineage>
        <taxon>unclassified sequences</taxon>
        <taxon>metagenomes</taxon>
        <taxon>ecological metagenomes</taxon>
    </lineage>
</organism>
<accession>X1RAT5</accession>
<keyword evidence="1" id="KW-0175">Coiled coil</keyword>
<feature type="non-terminal residue" evidence="2">
    <location>
        <position position="66"/>
    </location>
</feature>
<evidence type="ECO:0000313" key="2">
    <source>
        <dbReference type="EMBL" id="GAI77867.1"/>
    </source>
</evidence>
<comment type="caution">
    <text evidence="2">The sequence shown here is derived from an EMBL/GenBank/DDBJ whole genome shotgun (WGS) entry which is preliminary data.</text>
</comment>
<sequence length="66" mass="7566">MSEMTLEDLAARLDLLQQAIWSTEDRIIKNLANTAKQRVDADEIKSSLEMVHQKIDKLDAEVRGLR</sequence>
<protein>
    <submittedName>
        <fullName evidence="2">Uncharacterized protein</fullName>
    </submittedName>
</protein>
<reference evidence="2" key="1">
    <citation type="journal article" date="2014" name="Front. Microbiol.">
        <title>High frequency of phylogenetically diverse reductive dehalogenase-homologous genes in deep subseafloor sedimentary metagenomes.</title>
        <authorList>
            <person name="Kawai M."/>
            <person name="Futagami T."/>
            <person name="Toyoda A."/>
            <person name="Takaki Y."/>
            <person name="Nishi S."/>
            <person name="Hori S."/>
            <person name="Arai W."/>
            <person name="Tsubouchi T."/>
            <person name="Morono Y."/>
            <person name="Uchiyama I."/>
            <person name="Ito T."/>
            <person name="Fujiyama A."/>
            <person name="Inagaki F."/>
            <person name="Takami H."/>
        </authorList>
    </citation>
    <scope>NUCLEOTIDE SEQUENCE</scope>
    <source>
        <strain evidence="2">Expedition CK06-06</strain>
    </source>
</reference>
<dbReference type="EMBL" id="BARW01009233">
    <property type="protein sequence ID" value="GAI77867.1"/>
    <property type="molecule type" value="Genomic_DNA"/>
</dbReference>
<proteinExistence type="predicted"/>
<name>X1RAT5_9ZZZZ</name>
<feature type="coiled-coil region" evidence="1">
    <location>
        <begin position="6"/>
        <end position="61"/>
    </location>
</feature>